<gene>
    <name evidence="10" type="ORF">OCU04_004147</name>
</gene>
<evidence type="ECO:0000256" key="5">
    <source>
        <dbReference type="ARBA" id="ARBA00022824"/>
    </source>
</evidence>
<evidence type="ECO:0000256" key="9">
    <source>
        <dbReference type="SAM" id="Phobius"/>
    </source>
</evidence>
<keyword evidence="7 9" id="KW-0472">Membrane</keyword>
<evidence type="ECO:0000256" key="4">
    <source>
        <dbReference type="ARBA" id="ARBA00022801"/>
    </source>
</evidence>
<proteinExistence type="inferred from homology"/>
<feature type="transmembrane region" description="Helical" evidence="9">
    <location>
        <begin position="21"/>
        <end position="38"/>
    </location>
</feature>
<feature type="compositionally biased region" description="Low complexity" evidence="8">
    <location>
        <begin position="579"/>
        <end position="591"/>
    </location>
</feature>
<accession>A0A9X0AQP6</accession>
<feature type="compositionally biased region" description="Polar residues" evidence="8">
    <location>
        <begin position="45"/>
        <end position="67"/>
    </location>
</feature>
<evidence type="ECO:0000313" key="10">
    <source>
        <dbReference type="EMBL" id="KAJ8066759.1"/>
    </source>
</evidence>
<name>A0A9X0AQP6_9HELO</name>
<evidence type="ECO:0000256" key="7">
    <source>
        <dbReference type="ARBA" id="ARBA00023136"/>
    </source>
</evidence>
<feature type="compositionally biased region" description="Basic and acidic residues" evidence="8">
    <location>
        <begin position="655"/>
        <end position="672"/>
    </location>
</feature>
<sequence length="672" mass="73975">MDNFKDFIVKYGSKIYTEQEMIKLQIHIILAALFPIYIGSHASLQRPPSASPIRKSTSSSSHRLANSDSEDEEESRAPMEGLTPSDAIMFPVLASVALGTLYFIIKWLDDPAILNKILGWYFSCLGVFGVGRLAKDSLDVGVGFIFPSVWTRGKDIFHFDQDLRCQVIEDGKGNMINVVGVTNPFPGRLSTIRFPERVTNALWNVRGLLKTTYKLNLHIKTLLPHNKSPIKFTSVLGLGIGVVTITAYNMLNAPWYLTNLMGFGFCYGSLQLMSPTTFFTGTLVLMGLFFYDITMVFYTPLMVTVATSLDVPIKLVFPSGESGRGSMLGLGDIVLPGILVALALRFDLYLHYLYLQKSSPSISSPSTANSKSNSTSNSKSIIKFPSPTANSQKPTYKPSTGLWGERFWTSSFSPSSSSSSSSNHGTGIEGTRFSKPYFKAALVGYITGMITTLIVMNVFKHAQPALLYLVPGVVGSLWGTAVVRGELSLMWGYTEDGSLEEGGKKEGKKEEGKKEGKKEEGKNIEAGEKENKEEKKILEGEEKINEGKIALENGEAKQEIKQEENQIEMESNNDRRDSNASSSILSDGSISWPEDNGNENASEADDEMVSSRKDIRGKGEGEKGKKGKDAEEDEDHIFLFSISKLKPKARGGMNLKKEMMEGKGKGEVKKDR</sequence>
<feature type="region of interest" description="Disordered" evidence="8">
    <location>
        <begin position="496"/>
        <end position="635"/>
    </location>
</feature>
<evidence type="ECO:0000256" key="1">
    <source>
        <dbReference type="ARBA" id="ARBA00004477"/>
    </source>
</evidence>
<keyword evidence="6 9" id="KW-1133">Transmembrane helix</keyword>
<dbReference type="GO" id="GO:0098553">
    <property type="term" value="C:lumenal side of endoplasmic reticulum membrane"/>
    <property type="evidence" value="ECO:0007669"/>
    <property type="project" value="TreeGrafter"/>
</dbReference>
<dbReference type="EMBL" id="JAPEIS010000004">
    <property type="protein sequence ID" value="KAJ8066759.1"/>
    <property type="molecule type" value="Genomic_DNA"/>
</dbReference>
<comment type="similarity">
    <text evidence="2">Belongs to the peptidase A22B family.</text>
</comment>
<dbReference type="PANTHER" id="PTHR12174:SF23">
    <property type="entry name" value="MINOR HISTOCOMPATIBILITY ANTIGEN H13"/>
    <property type="match status" value="1"/>
</dbReference>
<feature type="region of interest" description="Disordered" evidence="8">
    <location>
        <begin position="359"/>
        <end position="397"/>
    </location>
</feature>
<feature type="region of interest" description="Disordered" evidence="8">
    <location>
        <begin position="45"/>
        <end position="78"/>
    </location>
</feature>
<reference evidence="10" key="1">
    <citation type="submission" date="2022-11" db="EMBL/GenBank/DDBJ databases">
        <title>Genome Resource of Sclerotinia nivalis Strain SnTB1, a Plant Pathogen Isolated from American Ginseng.</title>
        <authorList>
            <person name="Fan S."/>
        </authorList>
    </citation>
    <scope>NUCLEOTIDE SEQUENCE</scope>
    <source>
        <strain evidence="10">SnTB1</strain>
    </source>
</reference>
<dbReference type="SMART" id="SM00730">
    <property type="entry name" value="PSN"/>
    <property type="match status" value="1"/>
</dbReference>
<keyword evidence="3 9" id="KW-0812">Transmembrane</keyword>
<dbReference type="Proteomes" id="UP001152300">
    <property type="component" value="Unassembled WGS sequence"/>
</dbReference>
<evidence type="ECO:0000256" key="6">
    <source>
        <dbReference type="ARBA" id="ARBA00022989"/>
    </source>
</evidence>
<dbReference type="OrthoDB" id="29661at2759"/>
<feature type="compositionally biased region" description="Low complexity" evidence="8">
    <location>
        <begin position="359"/>
        <end position="382"/>
    </location>
</feature>
<evidence type="ECO:0000256" key="3">
    <source>
        <dbReference type="ARBA" id="ARBA00022692"/>
    </source>
</evidence>
<dbReference type="GO" id="GO:0033619">
    <property type="term" value="P:membrane protein proteolysis"/>
    <property type="evidence" value="ECO:0007669"/>
    <property type="project" value="TreeGrafter"/>
</dbReference>
<comment type="subcellular location">
    <subcellularLocation>
        <location evidence="1">Endoplasmic reticulum membrane</location>
        <topology evidence="1">Multi-pass membrane protein</topology>
    </subcellularLocation>
</comment>
<dbReference type="InterPro" id="IPR006639">
    <property type="entry name" value="Preselin/SPP"/>
</dbReference>
<keyword evidence="4" id="KW-0378">Hydrolase</keyword>
<feature type="transmembrane region" description="Helical" evidence="9">
    <location>
        <begin position="440"/>
        <end position="459"/>
    </location>
</feature>
<feature type="transmembrane region" description="Helical" evidence="9">
    <location>
        <begin position="272"/>
        <end position="291"/>
    </location>
</feature>
<keyword evidence="11" id="KW-1185">Reference proteome</keyword>
<dbReference type="GO" id="GO:0042500">
    <property type="term" value="F:aspartic endopeptidase activity, intramembrane cleaving"/>
    <property type="evidence" value="ECO:0007669"/>
    <property type="project" value="InterPro"/>
</dbReference>
<keyword evidence="5" id="KW-0256">Endoplasmic reticulum</keyword>
<dbReference type="PANTHER" id="PTHR12174">
    <property type="entry name" value="SIGNAL PEPTIDE PEPTIDASE"/>
    <property type="match status" value="1"/>
</dbReference>
<evidence type="ECO:0000313" key="11">
    <source>
        <dbReference type="Proteomes" id="UP001152300"/>
    </source>
</evidence>
<protein>
    <recommendedName>
        <fullName evidence="12">Signal peptide peptidase</fullName>
    </recommendedName>
</protein>
<dbReference type="Pfam" id="PF04258">
    <property type="entry name" value="Peptidase_A22B"/>
    <property type="match status" value="1"/>
</dbReference>
<feature type="transmembrane region" description="Helical" evidence="9">
    <location>
        <begin position="87"/>
        <end position="105"/>
    </location>
</feature>
<evidence type="ECO:0000256" key="2">
    <source>
        <dbReference type="ARBA" id="ARBA00006859"/>
    </source>
</evidence>
<organism evidence="10 11">
    <name type="scientific">Sclerotinia nivalis</name>
    <dbReference type="NCBI Taxonomy" id="352851"/>
    <lineage>
        <taxon>Eukaryota</taxon>
        <taxon>Fungi</taxon>
        <taxon>Dikarya</taxon>
        <taxon>Ascomycota</taxon>
        <taxon>Pezizomycotina</taxon>
        <taxon>Leotiomycetes</taxon>
        <taxon>Helotiales</taxon>
        <taxon>Sclerotiniaceae</taxon>
        <taxon>Sclerotinia</taxon>
    </lineage>
</organism>
<evidence type="ECO:0008006" key="12">
    <source>
        <dbReference type="Google" id="ProtNLM"/>
    </source>
</evidence>
<feature type="compositionally biased region" description="Basic and acidic residues" evidence="8">
    <location>
        <begin position="554"/>
        <end position="564"/>
    </location>
</feature>
<feature type="compositionally biased region" description="Polar residues" evidence="8">
    <location>
        <begin position="387"/>
        <end position="397"/>
    </location>
</feature>
<feature type="compositionally biased region" description="Basic and acidic residues" evidence="8">
    <location>
        <begin position="609"/>
        <end position="629"/>
    </location>
</feature>
<feature type="compositionally biased region" description="Basic and acidic residues" evidence="8">
    <location>
        <begin position="501"/>
        <end position="546"/>
    </location>
</feature>
<dbReference type="AlphaFoldDB" id="A0A9X0AQP6"/>
<feature type="transmembrane region" description="Helical" evidence="9">
    <location>
        <begin position="232"/>
        <end position="251"/>
    </location>
</feature>
<evidence type="ECO:0000256" key="8">
    <source>
        <dbReference type="SAM" id="MobiDB-lite"/>
    </source>
</evidence>
<dbReference type="InterPro" id="IPR007369">
    <property type="entry name" value="Peptidase_A22B_SPP"/>
</dbReference>
<feature type="transmembrane region" description="Helical" evidence="9">
    <location>
        <begin position="333"/>
        <end position="355"/>
    </location>
</feature>
<comment type="caution">
    <text evidence="10">The sequence shown here is derived from an EMBL/GenBank/DDBJ whole genome shotgun (WGS) entry which is preliminary data.</text>
</comment>
<dbReference type="GO" id="GO:0098554">
    <property type="term" value="C:cytoplasmic side of endoplasmic reticulum membrane"/>
    <property type="evidence" value="ECO:0007669"/>
    <property type="project" value="TreeGrafter"/>
</dbReference>
<dbReference type="GO" id="GO:0006465">
    <property type="term" value="P:signal peptide processing"/>
    <property type="evidence" value="ECO:0007669"/>
    <property type="project" value="TreeGrafter"/>
</dbReference>
<feature type="region of interest" description="Disordered" evidence="8">
    <location>
        <begin position="650"/>
        <end position="672"/>
    </location>
</feature>